<gene>
    <name evidence="1" type="ORF">H2198_009308</name>
</gene>
<dbReference type="Proteomes" id="UP001172386">
    <property type="component" value="Unassembled WGS sequence"/>
</dbReference>
<reference evidence="1" key="1">
    <citation type="submission" date="2022-10" db="EMBL/GenBank/DDBJ databases">
        <title>Culturing micro-colonial fungi from biological soil crusts in the Mojave desert and describing Neophaeococcomyces mojavensis, and introducing the new genera and species Taxawa tesnikishii.</title>
        <authorList>
            <person name="Kurbessoian T."/>
            <person name="Stajich J.E."/>
        </authorList>
    </citation>
    <scope>NUCLEOTIDE SEQUENCE</scope>
    <source>
        <strain evidence="1">JES_112</strain>
    </source>
</reference>
<organism evidence="1 2">
    <name type="scientific">Neophaeococcomyces mojaviensis</name>
    <dbReference type="NCBI Taxonomy" id="3383035"/>
    <lineage>
        <taxon>Eukaryota</taxon>
        <taxon>Fungi</taxon>
        <taxon>Dikarya</taxon>
        <taxon>Ascomycota</taxon>
        <taxon>Pezizomycotina</taxon>
        <taxon>Eurotiomycetes</taxon>
        <taxon>Chaetothyriomycetidae</taxon>
        <taxon>Chaetothyriales</taxon>
        <taxon>Chaetothyriales incertae sedis</taxon>
        <taxon>Neophaeococcomyces</taxon>
    </lineage>
</organism>
<evidence type="ECO:0000313" key="2">
    <source>
        <dbReference type="Proteomes" id="UP001172386"/>
    </source>
</evidence>
<sequence length="752" mass="84329">MVTVGSPSDQSANGDEVAGSSKGEKRKAEEQGSPQAQTTHTRSKRSRYISIACNECKRRKIKCNGQTPCQRCGNLSLECKYSPNCCTNSLRDSQDFKQMQEHIATLQDQVNDLYGVINELRAQQQQFPQQNEQYLTQLDRRASMSMSRTLPPLVSPKRQHQKSLPQFHGPTSSIYGFDVAKNSLQTMGITQPLDDGLISRDRSRAVSPVHLAPHPSKDPIWLLNEQEALRLIKIYDEEIHIMYPVVDLDKLINHVKALYSFISAALRTGFGQPALAGEDALDDGMTTQLKLILAITLILEGHGQSELGYKLYESAKRATDLVIVGSLSLRAVVLIILTATFHFHKDEEIQAWRFIGIAGRQCVEMGLHRRDSLMRSFPNPSEFRLAVRVFWIVYALDRRWSFGTGMPFSLQDSDIDAMLPEPDNAFPYLKHITAYNHIATKIWQHISAFESGATPRRDDIGYLDFQIQQWYQQMPDILKFDSSALQRESEVPDRKTRRLRFLMFLRKNQARTSVYRPILHSATSIIENRQQAETVITVAKETINVIIGVDRISDIYQTQQVSYNYFLVQALAVIFLAVAHAPALFCNNTRQEFYGAIDLIKGFSTKSHTTRRLWKTVRGLKELGHKIGQLAQSGVPQDNQNDPHSDAAFTMAGLAGHKMDNYDPSLRRTASADLGYSPEDASQMGNELTALFEMAGAFGNGNGNGNGILNHSGLDGFGGFTPQPGQEGDDGDVFTAMFGNEPEFSKIMNELL</sequence>
<name>A0ACC2ZUU9_9EURO</name>
<keyword evidence="2" id="KW-1185">Reference proteome</keyword>
<evidence type="ECO:0000313" key="1">
    <source>
        <dbReference type="EMBL" id="KAJ9651424.1"/>
    </source>
</evidence>
<comment type="caution">
    <text evidence="1">The sequence shown here is derived from an EMBL/GenBank/DDBJ whole genome shotgun (WGS) entry which is preliminary data.</text>
</comment>
<accession>A0ACC2ZUU9</accession>
<protein>
    <submittedName>
        <fullName evidence="1">Uncharacterized protein</fullName>
    </submittedName>
</protein>
<proteinExistence type="predicted"/>
<dbReference type="EMBL" id="JAPDRQ010000258">
    <property type="protein sequence ID" value="KAJ9651424.1"/>
    <property type="molecule type" value="Genomic_DNA"/>
</dbReference>